<feature type="transmembrane region" description="Helical" evidence="1">
    <location>
        <begin position="15"/>
        <end position="38"/>
    </location>
</feature>
<keyword evidence="1" id="KW-0812">Transmembrane</keyword>
<protein>
    <submittedName>
        <fullName evidence="2">Uncharacterized protein</fullName>
    </submittedName>
</protein>
<evidence type="ECO:0000313" key="3">
    <source>
        <dbReference type="Proteomes" id="UP000547444"/>
    </source>
</evidence>
<comment type="caution">
    <text evidence="2">The sequence shown here is derived from an EMBL/GenBank/DDBJ whole genome shotgun (WGS) entry which is preliminary data.</text>
</comment>
<keyword evidence="1" id="KW-1133">Transmembrane helix</keyword>
<keyword evidence="1" id="KW-0472">Membrane</keyword>
<dbReference type="Proteomes" id="UP000547444">
    <property type="component" value="Unassembled WGS sequence"/>
</dbReference>
<sequence length="473" mass="50859">MAASMRSVPQPYRRIWLIILVVLLAVPALVITIVTLVGQRALTKTTDNVTFTRGEWQPPTQALLSSPMQVRPVPGWRTTTTDLGVTDAAPSTPPLFANDPAPFRSDSYLGNVDDRAFFMVGNVGAPAPQWWLVAVDVSNGGRVFRPVPLIASHARPRCYLNGPDAVLCLTDDANDTTAWVINSHSGVVEYSGPTPLTVYSSRFIMQQVGIYAVAMKQYEGIYGIGPTANTSWFVPGYGTLDTDVRNPFLFAPPSLATQSAGRGADRTITFSLKDGTVVRPEIAAGQQQERAVTYLGGFAAEVAVPRGTTDVQFFDDTGRRAGRNSAPGTLVGSGGLPLVNLTGGGWALFNTRGEVLIQRAAPDDAQPAVIGDFLLISGDQREDKHQYDLKSGAEMKACDLPSGYFASDGRVALGYHGYADTVRTLAAVDLTTCDTLWTTQSPVGSFRKLWRINTTLVQLSDDGRELMSLVAPS</sequence>
<dbReference type="AlphaFoldDB" id="A0A7X5R4G7"/>
<accession>A0A7X5R4G7</accession>
<gene>
    <name evidence="2" type="ORF">FHU31_000052</name>
</gene>
<evidence type="ECO:0000313" key="2">
    <source>
        <dbReference type="EMBL" id="NIH93096.1"/>
    </source>
</evidence>
<reference evidence="2 3" key="1">
    <citation type="submission" date="2020-03" db="EMBL/GenBank/DDBJ databases">
        <title>Sequencing the genomes of 1000 actinobacteria strains.</title>
        <authorList>
            <person name="Klenk H.-P."/>
        </authorList>
    </citation>
    <scope>NUCLEOTIDE SEQUENCE [LARGE SCALE GENOMIC DNA]</scope>
    <source>
        <strain evidence="2 3">DSM 44556</strain>
    </source>
</reference>
<proteinExistence type="predicted"/>
<keyword evidence="3" id="KW-1185">Reference proteome</keyword>
<dbReference type="EMBL" id="JAANOW010000001">
    <property type="protein sequence ID" value="NIH93096.1"/>
    <property type="molecule type" value="Genomic_DNA"/>
</dbReference>
<name>A0A7X5R4G7_9MYCO</name>
<dbReference type="RefSeq" id="WP_167154465.1">
    <property type="nucleotide sequence ID" value="NZ_JAANOW010000001.1"/>
</dbReference>
<evidence type="ECO:0000256" key="1">
    <source>
        <dbReference type="SAM" id="Phobius"/>
    </source>
</evidence>
<organism evidence="2 3">
    <name type="scientific">Mycolicibacterium fluoranthenivorans</name>
    <dbReference type="NCBI Taxonomy" id="258505"/>
    <lineage>
        <taxon>Bacteria</taxon>
        <taxon>Bacillati</taxon>
        <taxon>Actinomycetota</taxon>
        <taxon>Actinomycetes</taxon>
        <taxon>Mycobacteriales</taxon>
        <taxon>Mycobacteriaceae</taxon>
        <taxon>Mycolicibacterium</taxon>
    </lineage>
</organism>